<keyword evidence="3" id="KW-1185">Reference proteome</keyword>
<feature type="transmembrane region" description="Helical" evidence="1">
    <location>
        <begin position="46"/>
        <end position="63"/>
    </location>
</feature>
<dbReference type="EMBL" id="JAVLVU010000001">
    <property type="protein sequence ID" value="MDT3401219.1"/>
    <property type="molecule type" value="Genomic_DNA"/>
</dbReference>
<comment type="caution">
    <text evidence="2">The sequence shown here is derived from an EMBL/GenBank/DDBJ whole genome shotgun (WGS) entry which is preliminary data.</text>
</comment>
<feature type="transmembrane region" description="Helical" evidence="1">
    <location>
        <begin position="370"/>
        <end position="388"/>
    </location>
</feature>
<name>A0ABU3GN67_9SPHI</name>
<dbReference type="SUPFAM" id="SSF52151">
    <property type="entry name" value="FabD/lysophospholipase-like"/>
    <property type="match status" value="1"/>
</dbReference>
<feature type="transmembrane region" description="Helical" evidence="1">
    <location>
        <begin position="83"/>
        <end position="106"/>
    </location>
</feature>
<dbReference type="Proteomes" id="UP001258315">
    <property type="component" value="Unassembled WGS sequence"/>
</dbReference>
<evidence type="ECO:0000313" key="2">
    <source>
        <dbReference type="EMBL" id="MDT3401219.1"/>
    </source>
</evidence>
<gene>
    <name evidence="2" type="ORF">QE417_000291</name>
</gene>
<feature type="transmembrane region" description="Helical" evidence="1">
    <location>
        <begin position="334"/>
        <end position="358"/>
    </location>
</feature>
<organism evidence="2 3">
    <name type="scientific">Mucilaginibacter terrae</name>
    <dbReference type="NCBI Taxonomy" id="1955052"/>
    <lineage>
        <taxon>Bacteria</taxon>
        <taxon>Pseudomonadati</taxon>
        <taxon>Bacteroidota</taxon>
        <taxon>Sphingobacteriia</taxon>
        <taxon>Sphingobacteriales</taxon>
        <taxon>Sphingobacteriaceae</taxon>
        <taxon>Mucilaginibacter</taxon>
    </lineage>
</organism>
<reference evidence="3" key="1">
    <citation type="submission" date="2023-07" db="EMBL/GenBank/DDBJ databases">
        <title>Functional and genomic diversity of the sorghum phyllosphere microbiome.</title>
        <authorList>
            <person name="Shade A."/>
        </authorList>
    </citation>
    <scope>NUCLEOTIDE SEQUENCE [LARGE SCALE GENOMIC DNA]</scope>
    <source>
        <strain evidence="3">SORGH_AS_0422</strain>
    </source>
</reference>
<evidence type="ECO:0000313" key="3">
    <source>
        <dbReference type="Proteomes" id="UP001258315"/>
    </source>
</evidence>
<evidence type="ECO:0000256" key="1">
    <source>
        <dbReference type="SAM" id="Phobius"/>
    </source>
</evidence>
<protein>
    <recommendedName>
        <fullName evidence="4">PNPLA domain-containing protein</fullName>
    </recommendedName>
</protein>
<evidence type="ECO:0008006" key="4">
    <source>
        <dbReference type="Google" id="ProtNLM"/>
    </source>
</evidence>
<feature type="transmembrane region" description="Helical" evidence="1">
    <location>
        <begin position="309"/>
        <end position="328"/>
    </location>
</feature>
<sequence length="807" mass="91720">MKKLLTLLLGPVVESLGEIKKEKKGIGDEFIFRDVVADFLRVTRNAGFVLIPAILSGFIFLALPQGRDTILLVVEKMDSGDYWQLLFFIIAMTIWSMSAEFSVRYATSIADNSGKSLRDSRVYSRKLAQRFLAAFCLFAPGLFILISLISIFNNADYMSKGTKILNFLTFGLFVLSVLRLLSELYFRRFKRTGNAPAATILGARSLPVQEYQWINRLYGIYNEYVFDFPKPTNFKGIYKRALATFTRYITSADLDNQNKFPKNPDVMSSLRIVDENFELINSGNIYTRRGDRFKWRYKIPNRFFKKLHFQLRITVFTALTILLFFSLVPASSNIFSVIGAPALLAFAFASYSGIYSGLLYLDYGWKSNRIVSIRFALVILLAACSYYNQDHPVKMADMPNPLRPTAVSQFNTWFRQYKSEMDKAHHGIEKYPVVFICAEGGAFRTGAFTSLYLTRLQKEMQQKGYNFKRSIFSLSGVSGGALGLSYYNAKAFGAGIKDPSAGSDMIKAISFYKYDSLSPIIGKMLFGEFLNLFFPVHIPLFDRAAALEDSWQQAYECVRAEGEANRFAQDFISTKTELDQPVLIINTAEVESGYQCWISNVQPDSLAYRSKRDLLAGKVRRISYSTGVNFSTRFPLFSPAAKIDTIAKDTIRGRFHYIDGGYVENTGAGSTAELLELLKKRSPFFRSVIPVVIYLRFSNNDNTGAKNIRSANELFEIICGIYNTRIGRSFTSMAQVNQFVKEHNGILIDQPLDEEDRDVPMNWMLSDQSIKNLLRDLDKKFSPDSPKTVKKRLFERDAKYLPINSQN</sequence>
<dbReference type="RefSeq" id="WP_311947081.1">
    <property type="nucleotide sequence ID" value="NZ_JAVLVU010000001.1"/>
</dbReference>
<feature type="transmembrane region" description="Helical" evidence="1">
    <location>
        <begin position="164"/>
        <end position="181"/>
    </location>
</feature>
<keyword evidence="1" id="KW-1133">Transmembrane helix</keyword>
<accession>A0ABU3GN67</accession>
<keyword evidence="1" id="KW-0472">Membrane</keyword>
<proteinExistence type="predicted"/>
<feature type="transmembrane region" description="Helical" evidence="1">
    <location>
        <begin position="127"/>
        <end position="152"/>
    </location>
</feature>
<dbReference type="InterPro" id="IPR016035">
    <property type="entry name" value="Acyl_Trfase/lysoPLipase"/>
</dbReference>
<keyword evidence="1" id="KW-0812">Transmembrane</keyword>